<dbReference type="AlphaFoldDB" id="A0AAW0MDM7"/>
<proteinExistence type="predicted"/>
<gene>
    <name evidence="1" type="ORF">CFP56_011274</name>
</gene>
<dbReference type="EMBL" id="PKMF04000002">
    <property type="protein sequence ID" value="KAK7861457.1"/>
    <property type="molecule type" value="Genomic_DNA"/>
</dbReference>
<comment type="caution">
    <text evidence="1">The sequence shown here is derived from an EMBL/GenBank/DDBJ whole genome shotgun (WGS) entry which is preliminary data.</text>
</comment>
<name>A0AAW0MDM7_QUESU</name>
<reference evidence="1" key="3">
    <citation type="submission" date="2023-07" db="EMBL/GenBank/DDBJ databases">
        <title>An improved reference 1 genome and first organelle genomes of Quercus suber.</title>
        <authorList>
            <consortium name="Genosuber Consortium"/>
            <person name="Usie A."/>
            <person name="Serra O."/>
            <person name="Barros P."/>
        </authorList>
    </citation>
    <scope>NUCLEOTIDE SEQUENCE</scope>
    <source>
        <strain evidence="1">HL8</strain>
        <tissue evidence="1">Leaves</tissue>
    </source>
</reference>
<protein>
    <recommendedName>
        <fullName evidence="2">Reverse transcriptase zinc-binding domain-containing protein</fullName>
    </recommendedName>
</protein>
<accession>A0AAW0MDM7</accession>
<evidence type="ECO:0008006" key="2">
    <source>
        <dbReference type="Google" id="ProtNLM"/>
    </source>
</evidence>
<reference evidence="1" key="2">
    <citation type="journal article" date="2018" name="Sci. Data">
        <title>The draft genome sequence of cork oak.</title>
        <authorList>
            <person name="Ramos A.M."/>
            <person name="Usie A."/>
            <person name="Barbosa P."/>
            <person name="Barros P.M."/>
            <person name="Capote T."/>
            <person name="Chaves I."/>
            <person name="Simoes F."/>
            <person name="Abreu I."/>
            <person name="Carrasquinho I."/>
            <person name="Faro C."/>
            <person name="Guimaraes J.B."/>
            <person name="Mendonca D."/>
            <person name="Nobrega F."/>
            <person name="Rodrigues L."/>
            <person name="Saibo N.J.M."/>
            <person name="Varela M.C."/>
            <person name="Egas C."/>
            <person name="Matos J."/>
            <person name="Miguel C.M."/>
            <person name="Oliveira M.M."/>
            <person name="Ricardo C.P."/>
            <person name="Goncalves S."/>
        </authorList>
    </citation>
    <scope>NUCLEOTIDE SEQUENCE [LARGE SCALE GENOMIC DNA]</scope>
    <source>
        <strain evidence="1">HL8</strain>
    </source>
</reference>
<sequence length="138" mass="15745">MNKQQTKACTDSIPTMLNLHKRKIVPSSVCSLCHAGEQLVLHALWFCQDICSVWSSCFTSLPSEFYRVSSFRDLLELVFCSSLNAEVFVMTCWSIWSRRNKLRVGEVVWPLNKIVGVAWRQLQENSRSGCESGVREAL</sequence>
<reference evidence="1" key="1">
    <citation type="submission" date="2017-12" db="EMBL/GenBank/DDBJ databases">
        <authorList>
            <person name="Barbosa P."/>
            <person name="Usie A."/>
            <person name="Ramos A.M."/>
        </authorList>
    </citation>
    <scope>NUCLEOTIDE SEQUENCE</scope>
    <source>
        <strain evidence="1">HL8</strain>
        <tissue evidence="1">Leaves</tissue>
    </source>
</reference>
<evidence type="ECO:0000313" key="1">
    <source>
        <dbReference type="EMBL" id="KAK7861457.1"/>
    </source>
</evidence>
<organism evidence="1">
    <name type="scientific">Quercus suber</name>
    <name type="common">Cork oak</name>
    <dbReference type="NCBI Taxonomy" id="58331"/>
    <lineage>
        <taxon>Eukaryota</taxon>
        <taxon>Viridiplantae</taxon>
        <taxon>Streptophyta</taxon>
        <taxon>Embryophyta</taxon>
        <taxon>Tracheophyta</taxon>
        <taxon>Spermatophyta</taxon>
        <taxon>Magnoliopsida</taxon>
        <taxon>eudicotyledons</taxon>
        <taxon>Gunneridae</taxon>
        <taxon>Pentapetalae</taxon>
        <taxon>rosids</taxon>
        <taxon>fabids</taxon>
        <taxon>Fagales</taxon>
        <taxon>Fagaceae</taxon>
        <taxon>Quercus</taxon>
    </lineage>
</organism>